<evidence type="ECO:0000313" key="2">
    <source>
        <dbReference type="EMBL" id="KAK2097166.1"/>
    </source>
</evidence>
<proteinExistence type="predicted"/>
<sequence length="168" mass="18460">MDPEMHPCLRGYQQLALFCRVPCQKVPRCSSPTTSQCDLELGQRFPAGQADPEANSQPRPAPSPPLTLQQQQQQQNRRHKPGPESPDQGSTCCSWGPTAEDGKSASCVHLTSIPRGCRLQPGKKTGGLLPNKAPCSVSSAFQYRRAFRNTEKRPKQTGSQRRASDECD</sequence>
<feature type="region of interest" description="Disordered" evidence="1">
    <location>
        <begin position="146"/>
        <end position="168"/>
    </location>
</feature>
<dbReference type="EMBL" id="JASSZA010000011">
    <property type="protein sequence ID" value="KAK2097166.1"/>
    <property type="molecule type" value="Genomic_DNA"/>
</dbReference>
<name>A0ABQ9UJC7_SAGOE</name>
<protein>
    <submittedName>
        <fullName evidence="2">Uncharacterized protein</fullName>
    </submittedName>
</protein>
<organism evidence="2 3">
    <name type="scientific">Saguinus oedipus</name>
    <name type="common">Cotton-top tamarin</name>
    <name type="synonym">Oedipomidas oedipus</name>
    <dbReference type="NCBI Taxonomy" id="9490"/>
    <lineage>
        <taxon>Eukaryota</taxon>
        <taxon>Metazoa</taxon>
        <taxon>Chordata</taxon>
        <taxon>Craniata</taxon>
        <taxon>Vertebrata</taxon>
        <taxon>Euteleostomi</taxon>
        <taxon>Mammalia</taxon>
        <taxon>Eutheria</taxon>
        <taxon>Euarchontoglires</taxon>
        <taxon>Primates</taxon>
        <taxon>Haplorrhini</taxon>
        <taxon>Platyrrhini</taxon>
        <taxon>Cebidae</taxon>
        <taxon>Callitrichinae</taxon>
        <taxon>Saguinus</taxon>
    </lineage>
</organism>
<comment type="caution">
    <text evidence="2">The sequence shown here is derived from an EMBL/GenBank/DDBJ whole genome shotgun (WGS) entry which is preliminary data.</text>
</comment>
<dbReference type="Proteomes" id="UP001266305">
    <property type="component" value="Unassembled WGS sequence"/>
</dbReference>
<accession>A0ABQ9UJC7</accession>
<evidence type="ECO:0000313" key="3">
    <source>
        <dbReference type="Proteomes" id="UP001266305"/>
    </source>
</evidence>
<evidence type="ECO:0000256" key="1">
    <source>
        <dbReference type="SAM" id="MobiDB-lite"/>
    </source>
</evidence>
<gene>
    <name evidence="2" type="ORF">P7K49_022616</name>
</gene>
<feature type="region of interest" description="Disordered" evidence="1">
    <location>
        <begin position="40"/>
        <end position="104"/>
    </location>
</feature>
<keyword evidence="3" id="KW-1185">Reference proteome</keyword>
<reference evidence="2 3" key="1">
    <citation type="submission" date="2023-05" db="EMBL/GenBank/DDBJ databases">
        <title>B98-5 Cell Line De Novo Hybrid Assembly: An Optical Mapping Approach.</title>
        <authorList>
            <person name="Kananen K."/>
            <person name="Auerbach J.A."/>
            <person name="Kautto E."/>
            <person name="Blachly J.S."/>
        </authorList>
    </citation>
    <scope>NUCLEOTIDE SEQUENCE [LARGE SCALE GENOMIC DNA]</scope>
    <source>
        <strain evidence="2">B95-8</strain>
        <tissue evidence="2">Cell line</tissue>
    </source>
</reference>